<dbReference type="Pfam" id="PF13083">
    <property type="entry name" value="KH_KhpA-B"/>
    <property type="match status" value="1"/>
</dbReference>
<proteinExistence type="inferred from homology"/>
<evidence type="ECO:0000256" key="3">
    <source>
        <dbReference type="HAMAP-Rule" id="MF_00088"/>
    </source>
</evidence>
<feature type="region of interest" description="Disordered" evidence="4">
    <location>
        <begin position="1"/>
        <end position="26"/>
    </location>
</feature>
<comment type="function">
    <text evidence="3">A probable RNA chaperone. Forms a complex with KhpB which binds to cellular RNA and controls its expression. Plays a role in peptidoglycan (PG) homeostasis and cell length regulation.</text>
</comment>
<keyword evidence="2 3" id="KW-0694">RNA-binding</keyword>
<evidence type="ECO:0000256" key="4">
    <source>
        <dbReference type="SAM" id="MobiDB-lite"/>
    </source>
</evidence>
<reference evidence="5" key="1">
    <citation type="submission" date="2022-06" db="EMBL/GenBank/DDBJ databases">
        <title>CFH 74404 Thermomicrobiaceae sp.</title>
        <authorList>
            <person name="Ming H."/>
            <person name="Li W.-J."/>
            <person name="Zhao Z."/>
        </authorList>
    </citation>
    <scope>NUCLEOTIDE SEQUENCE</scope>
    <source>
        <strain evidence="5">CFH 74404</strain>
    </source>
</reference>
<dbReference type="GO" id="GO:0008360">
    <property type="term" value="P:regulation of cell shape"/>
    <property type="evidence" value="ECO:0007669"/>
    <property type="project" value="UniProtKB-KW"/>
</dbReference>
<dbReference type="CDD" id="cd22533">
    <property type="entry name" value="KH-II_YlqC-like"/>
    <property type="match status" value="1"/>
</dbReference>
<dbReference type="HAMAP" id="MF_00088">
    <property type="entry name" value="KhpA"/>
    <property type="match status" value="1"/>
</dbReference>
<gene>
    <name evidence="3" type="primary">khpA</name>
    <name evidence="5" type="ORF">NET02_08435</name>
</gene>
<dbReference type="GO" id="GO:0009252">
    <property type="term" value="P:peptidoglycan biosynthetic process"/>
    <property type="evidence" value="ECO:0007669"/>
    <property type="project" value="UniProtKB-UniRule"/>
</dbReference>
<dbReference type="InterPro" id="IPR015946">
    <property type="entry name" value="KH_dom-like_a/b"/>
</dbReference>
<dbReference type="RefSeq" id="WP_284056949.1">
    <property type="nucleotide sequence ID" value="NZ_JAMSLR010000004.1"/>
</dbReference>
<sequence length="118" mass="13033">MSGTGPARPYQRRPGRPPDRAADPQRAVSELSGLIRYLASQLVERPDAIQIRSRRRGRAVIIRLSVAPDQLGKVIGREGRIARAMRTLLSITAIRYGVHASLTIDDQIEPEQQPATEA</sequence>
<keyword evidence="3" id="KW-0143">Chaperone</keyword>
<evidence type="ECO:0000256" key="2">
    <source>
        <dbReference type="ARBA" id="ARBA00022884"/>
    </source>
</evidence>
<evidence type="ECO:0000313" key="6">
    <source>
        <dbReference type="Proteomes" id="UP001165306"/>
    </source>
</evidence>
<accession>A0AA41WEM2</accession>
<comment type="subunit">
    <text evidence="3">Forms a complex with KhpB.</text>
</comment>
<dbReference type="EMBL" id="JAMSLR010000004">
    <property type="protein sequence ID" value="MCM8749169.1"/>
    <property type="molecule type" value="Genomic_DNA"/>
</dbReference>
<dbReference type="InterPro" id="IPR009019">
    <property type="entry name" value="KH_sf_prok-type"/>
</dbReference>
<dbReference type="GO" id="GO:0003723">
    <property type="term" value="F:RNA binding"/>
    <property type="evidence" value="ECO:0007669"/>
    <property type="project" value="UniProtKB-UniRule"/>
</dbReference>
<dbReference type="Proteomes" id="UP001165306">
    <property type="component" value="Unassembled WGS sequence"/>
</dbReference>
<dbReference type="AlphaFoldDB" id="A0AA41WEM2"/>
<protein>
    <recommendedName>
        <fullName evidence="3">RNA-binding protein KhpA</fullName>
    </recommendedName>
    <alternativeName>
        <fullName evidence="3">KH-domain protein A</fullName>
    </alternativeName>
</protein>
<dbReference type="GO" id="GO:0071555">
    <property type="term" value="P:cell wall organization"/>
    <property type="evidence" value="ECO:0007669"/>
    <property type="project" value="UniProtKB-KW"/>
</dbReference>
<comment type="similarity">
    <text evidence="3">Belongs to the KhpA RNA-binding protein family.</text>
</comment>
<keyword evidence="3" id="KW-0133">Cell shape</keyword>
<name>A0AA41WEM2_9BACT</name>
<organism evidence="5 6">
    <name type="scientific">Thermalbibacter longus</name>
    <dbReference type="NCBI Taxonomy" id="2951981"/>
    <lineage>
        <taxon>Bacteria</taxon>
        <taxon>Pseudomonadati</taxon>
        <taxon>Thermomicrobiota</taxon>
        <taxon>Thermomicrobia</taxon>
        <taxon>Thermomicrobiales</taxon>
        <taxon>Thermomicrobiaceae</taxon>
        <taxon>Thermalbibacter</taxon>
    </lineage>
</organism>
<dbReference type="PANTHER" id="PTHR34654">
    <property type="entry name" value="UPF0109 PROTEIN SCO5592"/>
    <property type="match status" value="1"/>
</dbReference>
<keyword evidence="3" id="KW-0961">Cell wall biogenesis/degradation</keyword>
<dbReference type="GO" id="GO:0005737">
    <property type="term" value="C:cytoplasm"/>
    <property type="evidence" value="ECO:0007669"/>
    <property type="project" value="UniProtKB-SubCell"/>
</dbReference>
<comment type="subcellular location">
    <subcellularLocation>
        <location evidence="3">Cytoplasm</location>
    </subcellularLocation>
</comment>
<comment type="caution">
    <text evidence="5">The sequence shown here is derived from an EMBL/GenBank/DDBJ whole genome shotgun (WGS) entry which is preliminary data.</text>
</comment>
<evidence type="ECO:0000256" key="1">
    <source>
        <dbReference type="ARBA" id="ARBA00022490"/>
    </source>
</evidence>
<dbReference type="Gene3D" id="3.30.300.20">
    <property type="match status" value="1"/>
</dbReference>
<evidence type="ECO:0000313" key="5">
    <source>
        <dbReference type="EMBL" id="MCM8749169.1"/>
    </source>
</evidence>
<dbReference type="SUPFAM" id="SSF54814">
    <property type="entry name" value="Prokaryotic type KH domain (KH-domain type II)"/>
    <property type="match status" value="1"/>
</dbReference>
<dbReference type="PANTHER" id="PTHR34654:SF1">
    <property type="entry name" value="RNA-BINDING PROTEIN KHPA"/>
    <property type="match status" value="1"/>
</dbReference>
<keyword evidence="1 3" id="KW-0963">Cytoplasm</keyword>
<keyword evidence="6" id="KW-1185">Reference proteome</keyword>
<dbReference type="InterPro" id="IPR020627">
    <property type="entry name" value="KhpA"/>
</dbReference>